<keyword evidence="9" id="KW-0547">Nucleotide-binding</keyword>
<evidence type="ECO:0000259" key="21">
    <source>
        <dbReference type="PROSITE" id="PS50109"/>
    </source>
</evidence>
<dbReference type="Pfam" id="PF00072">
    <property type="entry name" value="Response_reg"/>
    <property type="match status" value="3"/>
</dbReference>
<dbReference type="InterPro" id="IPR000700">
    <property type="entry name" value="PAS-assoc_C"/>
</dbReference>
<keyword evidence="7" id="KW-0808">Transferase</keyword>
<gene>
    <name evidence="26" type="ORF">MBAV_001324</name>
</gene>
<evidence type="ECO:0000256" key="9">
    <source>
        <dbReference type="ARBA" id="ARBA00022741"/>
    </source>
</evidence>
<dbReference type="SUPFAM" id="SSF55874">
    <property type="entry name" value="ATPase domain of HSP90 chaperone/DNA topoisomerase II/histidine kinase"/>
    <property type="match status" value="2"/>
</dbReference>
<feature type="domain" description="PAC" evidence="24">
    <location>
        <begin position="482"/>
        <end position="534"/>
    </location>
</feature>
<feature type="modified residue" description="4-aspartylphosphate" evidence="18">
    <location>
        <position position="847"/>
    </location>
</feature>
<evidence type="ECO:0000256" key="3">
    <source>
        <dbReference type="ARBA" id="ARBA00012438"/>
    </source>
</evidence>
<keyword evidence="14 20" id="KW-0472">Membrane</keyword>
<dbReference type="PANTHER" id="PTHR43047">
    <property type="entry name" value="TWO-COMPONENT HISTIDINE PROTEIN KINASE"/>
    <property type="match status" value="1"/>
</dbReference>
<evidence type="ECO:0000256" key="18">
    <source>
        <dbReference type="PROSITE-ProRule" id="PRU00169"/>
    </source>
</evidence>
<feature type="domain" description="PAS" evidence="23">
    <location>
        <begin position="1439"/>
        <end position="1481"/>
    </location>
</feature>
<dbReference type="SMART" id="SM00387">
    <property type="entry name" value="HATPase_c"/>
    <property type="match status" value="2"/>
</dbReference>
<dbReference type="SUPFAM" id="SSF55785">
    <property type="entry name" value="PYP-like sensor domain (PAS domain)"/>
    <property type="match status" value="4"/>
</dbReference>
<reference evidence="26 27" key="1">
    <citation type="submission" date="2015-02" db="EMBL/GenBank/DDBJ databases">
        <title>Single-cell genomics of uncultivated deep-branching MTB reveals a conserved set of magnetosome genes.</title>
        <authorList>
            <person name="Kolinko S."/>
            <person name="Richter M."/>
            <person name="Glockner F.O."/>
            <person name="Brachmann A."/>
            <person name="Schuler D."/>
        </authorList>
    </citation>
    <scope>NUCLEOTIDE SEQUENCE [LARGE SCALE GENOMIC DNA]</scope>
    <source>
        <strain evidence="26">TM-1</strain>
    </source>
</reference>
<evidence type="ECO:0000256" key="13">
    <source>
        <dbReference type="ARBA" id="ARBA00023012"/>
    </source>
</evidence>
<dbReference type="SUPFAM" id="SSF47384">
    <property type="entry name" value="Homodimeric domain of signal transducing histidine kinase"/>
    <property type="match status" value="2"/>
</dbReference>
<feature type="transmembrane region" description="Helical" evidence="20">
    <location>
        <begin position="168"/>
        <end position="193"/>
    </location>
</feature>
<feature type="domain" description="Histidine kinase" evidence="21">
    <location>
        <begin position="552"/>
        <end position="773"/>
    </location>
</feature>
<dbReference type="Gene3D" id="3.30.565.10">
    <property type="entry name" value="Histidine kinase-like ATPase, C-terminal domain"/>
    <property type="match status" value="2"/>
</dbReference>
<feature type="transmembrane region" description="Helical" evidence="20">
    <location>
        <begin position="232"/>
        <end position="252"/>
    </location>
</feature>
<keyword evidence="4" id="KW-1003">Cell membrane</keyword>
<dbReference type="CDD" id="cd16922">
    <property type="entry name" value="HATPase_EvgS-ArcB-TorS-like"/>
    <property type="match status" value="1"/>
</dbReference>
<dbReference type="Gene3D" id="1.20.120.160">
    <property type="entry name" value="HPT domain"/>
    <property type="match status" value="1"/>
</dbReference>
<evidence type="ECO:0000256" key="10">
    <source>
        <dbReference type="ARBA" id="ARBA00022777"/>
    </source>
</evidence>
<dbReference type="FunFam" id="1.10.287.130:FF:000002">
    <property type="entry name" value="Two-component osmosensing histidine kinase"/>
    <property type="match status" value="1"/>
</dbReference>
<evidence type="ECO:0000259" key="24">
    <source>
        <dbReference type="PROSITE" id="PS50113"/>
    </source>
</evidence>
<keyword evidence="19" id="KW-0175">Coiled coil</keyword>
<keyword evidence="11" id="KW-0067">ATP-binding</keyword>
<feature type="domain" description="Response regulatory" evidence="22">
    <location>
        <begin position="791"/>
        <end position="915"/>
    </location>
</feature>
<dbReference type="Gene3D" id="3.40.50.2300">
    <property type="match status" value="3"/>
</dbReference>
<dbReference type="InterPro" id="IPR036890">
    <property type="entry name" value="HATPase_C_sf"/>
</dbReference>
<dbReference type="SMART" id="SM00448">
    <property type="entry name" value="REC"/>
    <property type="match status" value="3"/>
</dbReference>
<feature type="domain" description="PAS" evidence="23">
    <location>
        <begin position="1566"/>
        <end position="1611"/>
    </location>
</feature>
<dbReference type="InterPro" id="IPR035965">
    <property type="entry name" value="PAS-like_dom_sf"/>
</dbReference>
<evidence type="ECO:0000256" key="12">
    <source>
        <dbReference type="ARBA" id="ARBA00022989"/>
    </source>
</evidence>
<evidence type="ECO:0000256" key="5">
    <source>
        <dbReference type="ARBA" id="ARBA00022519"/>
    </source>
</evidence>
<protein>
    <recommendedName>
        <fullName evidence="16">Sensory/regulatory protein RpfC</fullName>
        <ecNumber evidence="3">2.7.13.3</ecNumber>
    </recommendedName>
</protein>
<evidence type="ECO:0000256" key="2">
    <source>
        <dbReference type="ARBA" id="ARBA00004429"/>
    </source>
</evidence>
<keyword evidence="6 18" id="KW-0597">Phosphoprotein</keyword>
<dbReference type="Proteomes" id="UP000033423">
    <property type="component" value="Unassembled WGS sequence"/>
</dbReference>
<dbReference type="InterPro" id="IPR003661">
    <property type="entry name" value="HisK_dim/P_dom"/>
</dbReference>
<evidence type="ECO:0000259" key="23">
    <source>
        <dbReference type="PROSITE" id="PS50112"/>
    </source>
</evidence>
<comment type="caution">
    <text evidence="26">The sequence shown here is derived from an EMBL/GenBank/DDBJ whole genome shotgun (WGS) entry which is preliminary data.</text>
</comment>
<feature type="transmembrane region" description="Helical" evidence="20">
    <location>
        <begin position="76"/>
        <end position="97"/>
    </location>
</feature>
<dbReference type="Gene3D" id="1.10.287.130">
    <property type="match status" value="2"/>
</dbReference>
<comment type="catalytic activity">
    <reaction evidence="1">
        <text>ATP + protein L-histidine = ADP + protein N-phospho-L-histidine.</text>
        <dbReference type="EC" id="2.7.13.3"/>
    </reaction>
</comment>
<dbReference type="InterPro" id="IPR036097">
    <property type="entry name" value="HisK_dim/P_sf"/>
</dbReference>
<evidence type="ECO:0000259" key="22">
    <source>
        <dbReference type="PROSITE" id="PS50110"/>
    </source>
</evidence>
<dbReference type="InterPro" id="IPR001789">
    <property type="entry name" value="Sig_transdc_resp-reg_receiver"/>
</dbReference>
<evidence type="ECO:0000256" key="17">
    <source>
        <dbReference type="PROSITE-ProRule" id="PRU00110"/>
    </source>
</evidence>
<dbReference type="Pfam" id="PF00512">
    <property type="entry name" value="HisKA"/>
    <property type="match status" value="1"/>
</dbReference>
<dbReference type="InterPro" id="IPR000014">
    <property type="entry name" value="PAS"/>
</dbReference>
<feature type="domain" description="PAS" evidence="23">
    <location>
        <begin position="283"/>
        <end position="346"/>
    </location>
</feature>
<evidence type="ECO:0000256" key="7">
    <source>
        <dbReference type="ARBA" id="ARBA00022679"/>
    </source>
</evidence>
<dbReference type="SMART" id="SM00091">
    <property type="entry name" value="PAS"/>
    <property type="match status" value="4"/>
</dbReference>
<evidence type="ECO:0000313" key="26">
    <source>
        <dbReference type="EMBL" id="KJU86471.1"/>
    </source>
</evidence>
<keyword evidence="27" id="KW-1185">Reference proteome</keyword>
<feature type="domain" description="PAC" evidence="24">
    <location>
        <begin position="1512"/>
        <end position="1564"/>
    </location>
</feature>
<keyword evidence="5" id="KW-0997">Cell inner membrane</keyword>
<feature type="domain" description="Response regulatory" evidence="22">
    <location>
        <begin position="1284"/>
        <end position="1399"/>
    </location>
</feature>
<feature type="domain" description="PAS" evidence="23">
    <location>
        <begin position="408"/>
        <end position="479"/>
    </location>
</feature>
<dbReference type="PROSITE" id="PS50113">
    <property type="entry name" value="PAC"/>
    <property type="match status" value="3"/>
</dbReference>
<evidence type="ECO:0000256" key="16">
    <source>
        <dbReference type="ARBA" id="ARBA00068150"/>
    </source>
</evidence>
<feature type="modified residue" description="Phosphohistidine" evidence="17">
    <location>
        <position position="1138"/>
    </location>
</feature>
<comment type="subunit">
    <text evidence="15">At low DSF concentrations, interacts with RpfF.</text>
</comment>
<evidence type="ECO:0000256" key="1">
    <source>
        <dbReference type="ARBA" id="ARBA00000085"/>
    </source>
</evidence>
<dbReference type="CDD" id="cd00130">
    <property type="entry name" value="PAS"/>
    <property type="match status" value="4"/>
</dbReference>
<dbReference type="InterPro" id="IPR005467">
    <property type="entry name" value="His_kinase_dom"/>
</dbReference>
<dbReference type="SMART" id="SM00388">
    <property type="entry name" value="HisKA"/>
    <property type="match status" value="2"/>
</dbReference>
<dbReference type="InterPro" id="IPR004358">
    <property type="entry name" value="Sig_transdc_His_kin-like_C"/>
</dbReference>
<evidence type="ECO:0000256" key="19">
    <source>
        <dbReference type="SAM" id="Coils"/>
    </source>
</evidence>
<keyword evidence="10 26" id="KW-0418">Kinase</keyword>
<feature type="transmembrane region" description="Helical" evidence="20">
    <location>
        <begin position="137"/>
        <end position="156"/>
    </location>
</feature>
<dbReference type="InterPro" id="IPR003594">
    <property type="entry name" value="HATPase_dom"/>
</dbReference>
<comment type="subcellular location">
    <subcellularLocation>
        <location evidence="2">Cell inner membrane</location>
        <topology evidence="2">Multi-pass membrane protein</topology>
    </subcellularLocation>
</comment>
<keyword evidence="13" id="KW-0902">Two-component regulatory system</keyword>
<dbReference type="Pfam" id="PF13426">
    <property type="entry name" value="PAS_9"/>
    <property type="match status" value="2"/>
</dbReference>
<feature type="modified residue" description="4-aspartylphosphate" evidence="18">
    <location>
        <position position="1332"/>
    </location>
</feature>
<dbReference type="InterPro" id="IPR008207">
    <property type="entry name" value="Sig_transdc_His_kin_Hpt_dom"/>
</dbReference>
<dbReference type="GO" id="GO:0000155">
    <property type="term" value="F:phosphorelay sensor kinase activity"/>
    <property type="evidence" value="ECO:0007669"/>
    <property type="project" value="InterPro"/>
</dbReference>
<evidence type="ECO:0000256" key="20">
    <source>
        <dbReference type="SAM" id="Phobius"/>
    </source>
</evidence>
<dbReference type="PROSITE" id="PS50109">
    <property type="entry name" value="HIS_KIN"/>
    <property type="match status" value="2"/>
</dbReference>
<dbReference type="SUPFAM" id="SSF47226">
    <property type="entry name" value="Histidine-containing phosphotransfer domain, HPT domain"/>
    <property type="match status" value="1"/>
</dbReference>
<dbReference type="InterPro" id="IPR013656">
    <property type="entry name" value="PAS_4"/>
</dbReference>
<feature type="transmembrane region" description="Helical" evidence="20">
    <location>
        <begin position="16"/>
        <end position="43"/>
    </location>
</feature>
<evidence type="ECO:0000313" key="27">
    <source>
        <dbReference type="Proteomes" id="UP000033423"/>
    </source>
</evidence>
<dbReference type="Pfam" id="PF01627">
    <property type="entry name" value="Hpt"/>
    <property type="match status" value="1"/>
</dbReference>
<feature type="modified residue" description="4-aspartylphosphate" evidence="18">
    <location>
        <position position="991"/>
    </location>
</feature>
<dbReference type="PROSITE" id="PS50112">
    <property type="entry name" value="PAS"/>
    <property type="match status" value="4"/>
</dbReference>
<dbReference type="SMART" id="SM00086">
    <property type="entry name" value="PAC"/>
    <property type="match status" value="4"/>
</dbReference>
<feature type="transmembrane region" description="Helical" evidence="20">
    <location>
        <begin position="205"/>
        <end position="225"/>
    </location>
</feature>
<dbReference type="GO" id="GO:0005886">
    <property type="term" value="C:plasma membrane"/>
    <property type="evidence" value="ECO:0007669"/>
    <property type="project" value="UniProtKB-SubCell"/>
</dbReference>
<sequence>MVESELMVRAKSVNNYLVYIAGFLFFNVLSIGINILTEGLWYVRNFDRDLIDHITVLVDINMTIILLQRINAYGGILLPVAMGCLGMGIVDGFDTIVLHGQKTFLINSVSGLWGAILFASIWFPWFGDENKTAWKKISPWLVGGLSILIGILGVKLEQTFSVATNKEVLIAISITMHIMTGVLFYAAAARLFVYFQHNRIRSVSLLISIAVLFGMDDLTFAYSLLFDTSWWLFYFYTPVADALMLGFVLFQWRDIENKLRDNNDMLQREIAERERTQELLSRSEEQYRFLLTNIPQKVFYKDREGRYIAVNPAFAADFNLTPAEMKGRTAFDFFPEHLAEQYHSDDIRMMESGSTNSYDTIYIKDGKEYVIHAVLSPVRDDNGVVIGMLGIIWDITDRKHAEDALKREKETAQKYLDVAGVIIVILRLDQTVELINKKGCDVLGYQESDIVGKNWFDNYPPSREREYGRAAFNACLTGDLVEHFEGRVITRDGHERLISWHLDKIYDSNGILVSFMGAGEDITQRRMIETQLMIAMREADSANSAKSEFLANMSHEIRTPLNGIVGLGRLMLQTDISAKQRDYLNKIQSSSSSLLVLINDLLDLSKIEAGKLELEIIDFDLNSVLDNIVTMLTMRAEEKAVEIMLSVARDVPFLLCGDPLRITQVMTNLLSNAIKFTANGEIIVAVKVSEIDDKEVTLSFSVKDTGTGIKPDVIPNLFKPFSQGDSSTTRKYGGTGLGLSICKKLVELMGGVISVKSEYGKGSEFTFTLRIGYRQPPKTSYLLPPDLIGMRVMVVDDNTSAREILKDILEGFTMDVTTVDRGMAAIEQLRCTSETPTEQQYRLLLMDMKMPGMDGLETARHIQIDAKIPNQPVIIMVTAHGNDDLRQKARAMGIRFFLTKPVKKSTLFNSILEAFGKEAGLQAKRSENGKSEFRKLSSIRGARILLVEDHYINQQVAFEVLTEAGFVVEIANNGLEAVKMATNGYNVVLMDIQMPEMDGIEATRRIREGFTKEELPIIAMTAHVLEEERTKCYAAGMNDHVSKPIDITELCQTLLKWIQPTAQEVPEIPPISQVEARPTTTDSLPGIDMASGLKRLGGNIKLLQKVIIDFRTSNLTIADDIEAAIHARDYKSARDLVHGLKGMAGNISATVLFAVVKELEDLIMKEADQEISQCLERVSGELQIVFESASTLEMLKRESEPLAADTSVDVNELYAIVARLQRLLEQNSLQVREYLAENRSSLTSASNEREIDELSSYIDKLDFKGAMSIVKGLAESLSVTDKEKILIVDDKITNIEITNETLRYSYITYFATNARDAFKIALEVRPDLILLDIIMPDISGYDLCRQFKNEPSLADVPVIFITSMNQEDDEAVGLSLGAVDYISKPINPAVFKLRVKNHLMLKKQMLQERQLVQQLTKVNEVILNENIERRRIENALKYSEHKYRQLFELSHAGIWAIDRDGLTKIVNPRMSEMVGYAIEEIKQTRLCEYMKKSWADVFDTSLKRLRVDMVPQQFELELLRKGGTVMYVAVVLSPVIDKDGAYAGAMAGMVDITTLKELERQLLRSQKDYYSNILNSMHETLIVVTQEAIIETVNVTTCNLLGYTEKELIGEKIDIICNIDLHALADEMIYKTKSGVKIPMLLSLSSCTSVIDNSAVMIIIGRDITEQKNKDRLFLMKMRQAQMGEMLSLIAHQWRQPLAAINAIIGTLKVRMAMNKLSEVDIGEGFDKIERHVLFLSQTINDFRNFYKTNKRLEPTLLHDVIEKALNIVAIPLKDNNVQVTYDKKISSPFQTYPGELIQVFLNLFSNSMEAIKERKIANPQIKIIEDEDNDYIYVKVIDNGGGFSDYVLENVFTQYYSTKGEAKGTGLGLYICKVIINDNMKGHIEASNVDDCACMGIKIPKQFNKEDESV</sequence>
<organism evidence="26 27">
    <name type="scientific">Candidatus Magnetobacterium bavaricum</name>
    <dbReference type="NCBI Taxonomy" id="29290"/>
    <lineage>
        <taxon>Bacteria</taxon>
        <taxon>Pseudomonadati</taxon>
        <taxon>Nitrospirota</taxon>
        <taxon>Thermodesulfovibrionia</taxon>
        <taxon>Thermodesulfovibrionales</taxon>
        <taxon>Candidatus Magnetobacteriaceae</taxon>
        <taxon>Candidatus Magnetobacterium</taxon>
    </lineage>
</organism>
<feature type="domain" description="HPt" evidence="25">
    <location>
        <begin position="1099"/>
        <end position="1199"/>
    </location>
</feature>
<keyword evidence="12 20" id="KW-1133">Transmembrane helix</keyword>
<dbReference type="EMBL" id="LACI01000573">
    <property type="protein sequence ID" value="KJU86471.1"/>
    <property type="molecule type" value="Genomic_DNA"/>
</dbReference>
<dbReference type="InterPro" id="IPR036641">
    <property type="entry name" value="HPT_dom_sf"/>
</dbReference>
<dbReference type="FunFam" id="3.30.565.10:FF:000010">
    <property type="entry name" value="Sensor histidine kinase RcsC"/>
    <property type="match status" value="1"/>
</dbReference>
<feature type="transmembrane region" description="Helical" evidence="20">
    <location>
        <begin position="104"/>
        <end position="125"/>
    </location>
</feature>
<feature type="domain" description="Histidine kinase" evidence="21">
    <location>
        <begin position="1689"/>
        <end position="1904"/>
    </location>
</feature>
<dbReference type="GO" id="GO:0009927">
    <property type="term" value="F:histidine phosphotransfer kinase activity"/>
    <property type="evidence" value="ECO:0007669"/>
    <property type="project" value="TreeGrafter"/>
</dbReference>
<evidence type="ECO:0000256" key="4">
    <source>
        <dbReference type="ARBA" id="ARBA00022475"/>
    </source>
</evidence>
<dbReference type="PATRIC" id="fig|29290.4.peg.1753"/>
<dbReference type="NCBIfam" id="TIGR00229">
    <property type="entry name" value="sensory_box"/>
    <property type="match status" value="4"/>
</dbReference>
<evidence type="ECO:0000256" key="15">
    <source>
        <dbReference type="ARBA" id="ARBA00064003"/>
    </source>
</evidence>
<evidence type="ECO:0000256" key="8">
    <source>
        <dbReference type="ARBA" id="ARBA00022692"/>
    </source>
</evidence>
<dbReference type="PROSITE" id="PS50894">
    <property type="entry name" value="HPT"/>
    <property type="match status" value="1"/>
</dbReference>
<feature type="coiled-coil region" evidence="19">
    <location>
        <begin position="256"/>
        <end position="286"/>
    </location>
</feature>
<evidence type="ECO:0000256" key="14">
    <source>
        <dbReference type="ARBA" id="ARBA00023136"/>
    </source>
</evidence>
<keyword evidence="8 20" id="KW-0812">Transmembrane</keyword>
<dbReference type="PROSITE" id="PS50110">
    <property type="entry name" value="RESPONSE_REGULATORY"/>
    <property type="match status" value="3"/>
</dbReference>
<dbReference type="Gene3D" id="3.30.450.20">
    <property type="entry name" value="PAS domain"/>
    <property type="match status" value="4"/>
</dbReference>
<dbReference type="EC" id="2.7.13.3" evidence="3"/>
<feature type="domain" description="Response regulatory" evidence="22">
    <location>
        <begin position="943"/>
        <end position="1058"/>
    </location>
</feature>
<evidence type="ECO:0000259" key="25">
    <source>
        <dbReference type="PROSITE" id="PS50894"/>
    </source>
</evidence>
<dbReference type="CDD" id="cd17546">
    <property type="entry name" value="REC_hyHK_CKI1_RcsC-like"/>
    <property type="match status" value="2"/>
</dbReference>
<dbReference type="Pfam" id="PF02518">
    <property type="entry name" value="HATPase_c"/>
    <property type="match status" value="2"/>
</dbReference>
<name>A0A0F3GX43_9BACT</name>
<dbReference type="InterPro" id="IPR011006">
    <property type="entry name" value="CheY-like_superfamily"/>
</dbReference>
<proteinExistence type="predicted"/>
<evidence type="ECO:0000256" key="6">
    <source>
        <dbReference type="ARBA" id="ARBA00022553"/>
    </source>
</evidence>
<evidence type="ECO:0000256" key="11">
    <source>
        <dbReference type="ARBA" id="ARBA00022840"/>
    </source>
</evidence>
<dbReference type="Pfam" id="PF08448">
    <property type="entry name" value="PAS_4"/>
    <property type="match status" value="2"/>
</dbReference>
<dbReference type="PRINTS" id="PR00344">
    <property type="entry name" value="BCTRLSENSOR"/>
</dbReference>
<dbReference type="CDD" id="cd00082">
    <property type="entry name" value="HisKA"/>
    <property type="match status" value="1"/>
</dbReference>
<dbReference type="SUPFAM" id="SSF52172">
    <property type="entry name" value="CheY-like"/>
    <property type="match status" value="3"/>
</dbReference>
<dbReference type="GO" id="GO:0005524">
    <property type="term" value="F:ATP binding"/>
    <property type="evidence" value="ECO:0007669"/>
    <property type="project" value="UniProtKB-KW"/>
</dbReference>
<feature type="domain" description="PAC" evidence="24">
    <location>
        <begin position="354"/>
        <end position="407"/>
    </location>
</feature>
<dbReference type="InterPro" id="IPR001610">
    <property type="entry name" value="PAC"/>
</dbReference>
<accession>A0A0F3GX43</accession>